<gene>
    <name evidence="11" type="ORF">J2S11_000571</name>
</gene>
<keyword evidence="12" id="KW-1185">Reference proteome</keyword>
<organism evidence="11 12">
    <name type="scientific">Caldalkalibacillus horti</name>
    <dbReference type="NCBI Taxonomy" id="77523"/>
    <lineage>
        <taxon>Bacteria</taxon>
        <taxon>Bacillati</taxon>
        <taxon>Bacillota</taxon>
        <taxon>Bacilli</taxon>
        <taxon>Bacillales</taxon>
        <taxon>Bacillaceae</taxon>
        <taxon>Caldalkalibacillus</taxon>
    </lineage>
</organism>
<evidence type="ECO:0000256" key="7">
    <source>
        <dbReference type="ARBA" id="ARBA00022779"/>
    </source>
</evidence>
<evidence type="ECO:0000256" key="4">
    <source>
        <dbReference type="ARBA" id="ARBA00022475"/>
    </source>
</evidence>
<dbReference type="RefSeq" id="WP_307390630.1">
    <property type="nucleotide sequence ID" value="NZ_BAAADK010000018.1"/>
</dbReference>
<evidence type="ECO:0000256" key="5">
    <source>
        <dbReference type="ARBA" id="ARBA00022500"/>
    </source>
</evidence>
<evidence type="ECO:0000313" key="12">
    <source>
        <dbReference type="Proteomes" id="UP001235840"/>
    </source>
</evidence>
<evidence type="ECO:0000256" key="10">
    <source>
        <dbReference type="RuleBase" id="RU364125"/>
    </source>
</evidence>
<evidence type="ECO:0000256" key="8">
    <source>
        <dbReference type="ARBA" id="ARBA00022989"/>
    </source>
</evidence>
<comment type="caution">
    <text evidence="11">The sequence shown here is derived from an EMBL/GenBank/DDBJ whole genome shotgun (WGS) entry which is preliminary data.</text>
</comment>
<dbReference type="EMBL" id="JAUSTY010000002">
    <property type="protein sequence ID" value="MDQ0164671.1"/>
    <property type="molecule type" value="Genomic_DNA"/>
</dbReference>
<name>A0ABT9VUK3_9BACI</name>
<dbReference type="InterPro" id="IPR005503">
    <property type="entry name" value="FliL"/>
</dbReference>
<evidence type="ECO:0000256" key="6">
    <source>
        <dbReference type="ARBA" id="ARBA00022692"/>
    </source>
</evidence>
<evidence type="ECO:0000256" key="9">
    <source>
        <dbReference type="ARBA" id="ARBA00023136"/>
    </source>
</evidence>
<evidence type="ECO:0000256" key="2">
    <source>
        <dbReference type="ARBA" id="ARBA00004162"/>
    </source>
</evidence>
<keyword evidence="8" id="KW-1133">Transmembrane helix</keyword>
<keyword evidence="11" id="KW-0282">Flagellum</keyword>
<comment type="similarity">
    <text evidence="3 10">Belongs to the FliL family.</text>
</comment>
<keyword evidence="5 10" id="KW-0145">Chemotaxis</keyword>
<evidence type="ECO:0000313" key="11">
    <source>
        <dbReference type="EMBL" id="MDQ0164671.1"/>
    </source>
</evidence>
<dbReference type="Pfam" id="PF03748">
    <property type="entry name" value="FliL"/>
    <property type="match status" value="1"/>
</dbReference>
<dbReference type="Proteomes" id="UP001235840">
    <property type="component" value="Unassembled WGS sequence"/>
</dbReference>
<sequence>MTNKLFNMSLIILIGIALLGAVAVVLWQTTVSGQREVIVDENRLSADQFLAQSVQTEEITTNLKTNNFIIVKFNVLMDSKKSKEEFEKRAAQAQSIIISTLSSLSPEELQGEEGIQLLEELLIEGFNEVMQLGRVIGVRTIDLKIQ</sequence>
<proteinExistence type="inferred from homology"/>
<keyword evidence="6" id="KW-0812">Transmembrane</keyword>
<keyword evidence="7 10" id="KW-0283">Flagellar rotation</keyword>
<accession>A0ABT9VUK3</accession>
<comment type="function">
    <text evidence="1 10">Controls the rotational direction of flagella during chemotaxis.</text>
</comment>
<evidence type="ECO:0000256" key="3">
    <source>
        <dbReference type="ARBA" id="ARBA00008281"/>
    </source>
</evidence>
<keyword evidence="11" id="KW-0969">Cilium</keyword>
<reference evidence="11 12" key="1">
    <citation type="submission" date="2023-07" db="EMBL/GenBank/DDBJ databases">
        <title>Genomic Encyclopedia of Type Strains, Phase IV (KMG-IV): sequencing the most valuable type-strain genomes for metagenomic binning, comparative biology and taxonomic classification.</title>
        <authorList>
            <person name="Goeker M."/>
        </authorList>
    </citation>
    <scope>NUCLEOTIDE SEQUENCE [LARGE SCALE GENOMIC DNA]</scope>
    <source>
        <strain evidence="11 12">DSM 12751</strain>
    </source>
</reference>
<keyword evidence="9 10" id="KW-0472">Membrane</keyword>
<keyword evidence="11" id="KW-0966">Cell projection</keyword>
<evidence type="ECO:0000256" key="1">
    <source>
        <dbReference type="ARBA" id="ARBA00002254"/>
    </source>
</evidence>
<keyword evidence="4 10" id="KW-1003">Cell membrane</keyword>
<protein>
    <recommendedName>
        <fullName evidence="10">Flagellar protein FliL</fullName>
    </recommendedName>
</protein>
<comment type="subcellular location">
    <subcellularLocation>
        <location evidence="2">Cell membrane</location>
        <topology evidence="2">Single-pass membrane protein</topology>
    </subcellularLocation>
</comment>